<dbReference type="Proteomes" id="UP000438760">
    <property type="component" value="Unassembled WGS sequence"/>
</dbReference>
<dbReference type="NCBIfam" id="NF041813">
    <property type="entry name" value="Avs2"/>
    <property type="match status" value="1"/>
</dbReference>
<dbReference type="RefSeq" id="WP_155093336.1">
    <property type="nucleotide sequence ID" value="NZ_WMJX01000065.1"/>
</dbReference>
<accession>A0A6I3LN87</accession>
<evidence type="ECO:0000313" key="1">
    <source>
        <dbReference type="EMBL" id="MTG99344.1"/>
    </source>
</evidence>
<organism evidence="1 2">
    <name type="scientific">Myroides albus</name>
    <dbReference type="NCBI Taxonomy" id="2562892"/>
    <lineage>
        <taxon>Bacteria</taxon>
        <taxon>Pseudomonadati</taxon>
        <taxon>Bacteroidota</taxon>
        <taxon>Flavobacteriia</taxon>
        <taxon>Flavobacteriales</taxon>
        <taxon>Flavobacteriaceae</taxon>
        <taxon>Myroides</taxon>
    </lineage>
</organism>
<dbReference type="EMBL" id="WMJX01000065">
    <property type="protein sequence ID" value="MTG99344.1"/>
    <property type="molecule type" value="Genomic_DNA"/>
</dbReference>
<dbReference type="SUPFAM" id="SSF50494">
    <property type="entry name" value="Trypsin-like serine proteases"/>
    <property type="match status" value="1"/>
</dbReference>
<evidence type="ECO:0000313" key="2">
    <source>
        <dbReference type="Proteomes" id="UP000438760"/>
    </source>
</evidence>
<comment type="caution">
    <text evidence="1">The sequence shown here is derived from an EMBL/GenBank/DDBJ whole genome shotgun (WGS) entry which is preliminary data.</text>
</comment>
<protein>
    <submittedName>
        <fullName evidence="1">Uncharacterized protein</fullName>
    </submittedName>
</protein>
<reference evidence="1 2" key="1">
    <citation type="submission" date="2019-11" db="EMBL/GenBank/DDBJ databases">
        <title>Genome of Strain BIT-d1.</title>
        <authorList>
            <person name="Yang Y."/>
        </authorList>
    </citation>
    <scope>NUCLEOTIDE SEQUENCE [LARGE SCALE GENOMIC DNA]</scope>
    <source>
        <strain evidence="1 2">BIT-d1</strain>
    </source>
</reference>
<proteinExistence type="predicted"/>
<dbReference type="InterPro" id="IPR009003">
    <property type="entry name" value="Peptidase_S1_PA"/>
</dbReference>
<dbReference type="OrthoDB" id="9757917at2"/>
<name>A0A6I3LN87_9FLAO</name>
<keyword evidence="2" id="KW-1185">Reference proteome</keyword>
<sequence length="1569" mass="185611">MIEKLDKVISKLSVRLKDVNNGACIGTGVIYYSDELKEKLYVLTASHCLFEDGDKFQNQRVEVEIDFLYKDLTSYKSLKVTINSNLLFKEENKDVAVLVLDKKDVEGILGEIPKVKVVKEKSTYNDFIIKGFSKATQGKELAVLYPKWIQLLDDRFQLELLENYTSYNTMGFSGSGVFIQTGADVFLYGIFTRFRAEEKGKVIYAQFIDIANEFLAKSYLPLIQFNYFASYDLTDDFFKKHIKQSITGLGPRFSEVLNFQLPIAKVFNDIAKDTVFKRQFTAIFDEWITGYGYRKIVNNTHLEQIEVEFEEVKSIVLEWIRALNFSVENKIDIQWLLDRIESINSKVNEKSTELYKLRSEKDSFKSNRSHNYEFPYEAELSRLREIRRYNEDFIFSITKKINIKLSNNPYLIVKGDAGNGKSHLLGDIAQKRVNSNLPTLLLLGQNFHSNKTVWENIRSELGLSCSEKELLIELNNIGKQIGSRVLILIDAINEGGGADLWYDRIASFINDFLDYPFLGLVLSIRTTYIDYVIPDELLKNSNVSVLNHEGFKGNEYMALKLFCDFHELKQPYFPILAPEFSKPLFLKIICEAVKETEEKTFPQGFQGISSVFRMYIHTLNLKFERKRHEYKNRKIVEKAIHYLAYQCFQKEERFLRLEEAFELFEDKFSQFPHLINDLIEENVFIRRIDYDYENKQNEEVIYFSYERLGDFFIAEDLLNKFETKEDLIVSFQKGGEFGRLIEYTFWHFDGLLEAFSVLLPEKFGLEIYEVFSWVFTDKVSDQFLRKQDEDSVNKFFLDSLNWRAVNSIDNDKITKWFKSGSFNIDYDQYLFKLYELAPVQNHPFNSDRINKIFKGVKMSKRDGFWQRHMLWFCDYNDENVAYPIRRLIDWAWTPNVSKNVDFETARLTAQALVWLLASTHRKLRDQTTKALVNLLEQQPEALISILKTFKNIDDLYILERIYAVAYGCVLRTEKIESVNKIANTVYSYVFKNGTPPNHILLRDYARNIVEYAIYLNPNLKIDLSLVRPPYKSKMPESFPTVEKIKEYELDQESLSFKQNNSRMHNLISFSVLEWDFGRKIIKPALEKFKSESFTFKEEYKLFYRSLNKSQREIVTSFKKYEEMHVRYTKNVPRAKEILGEEKYAFHISVREDFYQRLLLMSEKYFDTEQMAYLKYKILPYLKSINRKDNRYDNAFDTEPIKRWIVKRVFDLGYDCKLHGEYDDSSERNSNRIENKVERIGKKYQWIAFFEILAMVSDNHEVFEDWTGKSSYYKGPWQMYLRDIDPAFICKDVEEDNKELDYPSEDKKWYDEPVYNNWQENDAQWVDNLLDLPTVKNILEKEDIDGSKWLSLKKMVKWIEPKSIGQDEYDRRRKEVFYMLQGYLVHKRDKSKITKWLSKQNFWGRWMPESSVPLSLINRENFWSPIYKNSEKVRKWETISNTNYKVIIASTDAVGEMSDDKSGAHFYYDMPCKTLFEGLGLKYAPIDGDFINLEGNFVAQNINHRDLLFKKEELLNYLKENNLEIIWTLLGEKMSYNSRDLNNNHFKELSGVFYIENDIVKGDIISFDRE</sequence>
<gene>
    <name evidence="1" type="ORF">GJV76_14645</name>
</gene>